<gene>
    <name evidence="4" type="ORF">BJ972_001784</name>
    <name evidence="5" type="ORF">ESP50_07520</name>
</gene>
<dbReference type="EMBL" id="JACCBI010000001">
    <property type="protein sequence ID" value="NYD67265.1"/>
    <property type="molecule type" value="Genomic_DNA"/>
</dbReference>
<feature type="region of interest" description="Disordered" evidence="1">
    <location>
        <begin position="212"/>
        <end position="265"/>
    </location>
</feature>
<keyword evidence="6" id="KW-1185">Reference proteome</keyword>
<feature type="region of interest" description="Disordered" evidence="1">
    <location>
        <begin position="1"/>
        <end position="56"/>
    </location>
</feature>
<dbReference type="OrthoDB" id="7359894at2"/>
<feature type="compositionally biased region" description="Low complexity" evidence="1">
    <location>
        <begin position="219"/>
        <end position="249"/>
    </location>
</feature>
<accession>A0A4Q2M934</accession>
<feature type="transmembrane region" description="Helical" evidence="2">
    <location>
        <begin position="183"/>
        <end position="207"/>
    </location>
</feature>
<keyword evidence="2" id="KW-0472">Membrane</keyword>
<reference evidence="5 6" key="1">
    <citation type="submission" date="2019-01" db="EMBL/GenBank/DDBJ databases">
        <title>Agromyces.</title>
        <authorList>
            <person name="Li J."/>
        </authorList>
    </citation>
    <scope>NUCLEOTIDE SEQUENCE [LARGE SCALE GENOMIC DNA]</scope>
    <source>
        <strain evidence="5 6">DSM 23870</strain>
    </source>
</reference>
<reference evidence="4 7" key="2">
    <citation type="submission" date="2020-07" db="EMBL/GenBank/DDBJ databases">
        <title>Sequencing the genomes of 1000 actinobacteria strains.</title>
        <authorList>
            <person name="Klenk H.-P."/>
        </authorList>
    </citation>
    <scope>NUCLEOTIDE SEQUENCE [LARGE SCALE GENOMIC DNA]</scope>
    <source>
        <strain evidence="4 7">DSM 23870</strain>
    </source>
</reference>
<dbReference type="Proteomes" id="UP000581087">
    <property type="component" value="Unassembled WGS sequence"/>
</dbReference>
<dbReference type="AlphaFoldDB" id="A0A4Q2M934"/>
<evidence type="ECO:0000256" key="2">
    <source>
        <dbReference type="SAM" id="Phobius"/>
    </source>
</evidence>
<evidence type="ECO:0000313" key="7">
    <source>
        <dbReference type="Proteomes" id="UP000581087"/>
    </source>
</evidence>
<dbReference type="Proteomes" id="UP000292686">
    <property type="component" value="Unassembled WGS sequence"/>
</dbReference>
<evidence type="ECO:0000313" key="5">
    <source>
        <dbReference type="EMBL" id="RXZ86903.1"/>
    </source>
</evidence>
<sequence>MTNTAPSDPEADAAGTERPDDAAASADDAPRGEQSGAPGTGRIPPEAAGAAGPDATAGGTGSRFYDGLRSFGIERRAGWLGGVCAGIAARLGIDPLIVRGVAVVAAVLAAPVFFLYAAGWLLLPDTDGRIHLERLLRGKFDPALIGIGLLLLASFFPVTQAFWSVASPIVLSGPWWPISSVIAPAAVGFWNVLVSLAIVGLIIWVIVTATKNSRGGGSVPAARTASAPGAAAAPGTTPAPSSVAFTAPVEPAPAEPAPPAEPGAAGETYADFEEWKRAQDAWRADVADWKRRQADADRAARAQWAAENRARAAELRVAGDAARAARRAANPRTSFAFVALALGTALVAGTAVALFSLGESPVADYAGTLGVLVAAGVTGFAMVIAGVIRRRSGFLAWISMTLLVIGLIAAAIPRTGELVGVTAWVQPVAGETRSLVQPLGSLSITADARNGVNGDPSSLEVQKIWGDTNINVYGDLTVVITATLQNGNLSMFSSDYDGNPIEAGEITRESVNGVDRHRVVLGDPTRVPDLTIDLTQSTGSVWIQYMELEASTSQQMSPGAQLEMTPEVQLQMTPEGVTR</sequence>
<proteinExistence type="predicted"/>
<organism evidence="5 6">
    <name type="scientific">Agromyces atrinae</name>
    <dbReference type="NCBI Taxonomy" id="592376"/>
    <lineage>
        <taxon>Bacteria</taxon>
        <taxon>Bacillati</taxon>
        <taxon>Actinomycetota</taxon>
        <taxon>Actinomycetes</taxon>
        <taxon>Micrococcales</taxon>
        <taxon>Microbacteriaceae</taxon>
        <taxon>Agromyces</taxon>
    </lineage>
</organism>
<protein>
    <submittedName>
        <fullName evidence="4">Phage shock protein PspC (Stress-responsive transcriptional regulator)</fullName>
    </submittedName>
    <submittedName>
        <fullName evidence="5">PspC domain-containing protein</fullName>
    </submittedName>
</protein>
<feature type="domain" description="Phage shock protein PspC N-terminal" evidence="3">
    <location>
        <begin position="75"/>
        <end position="125"/>
    </location>
</feature>
<feature type="transmembrane region" description="Helical" evidence="2">
    <location>
        <begin position="335"/>
        <end position="357"/>
    </location>
</feature>
<dbReference type="EMBL" id="SDPM01000003">
    <property type="protein sequence ID" value="RXZ86903.1"/>
    <property type="molecule type" value="Genomic_DNA"/>
</dbReference>
<name>A0A4Q2M934_9MICO</name>
<dbReference type="Pfam" id="PF04024">
    <property type="entry name" value="PspC"/>
    <property type="match status" value="1"/>
</dbReference>
<evidence type="ECO:0000313" key="4">
    <source>
        <dbReference type="EMBL" id="NYD67265.1"/>
    </source>
</evidence>
<feature type="transmembrane region" description="Helical" evidence="2">
    <location>
        <begin position="99"/>
        <end position="123"/>
    </location>
</feature>
<comment type="caution">
    <text evidence="5">The sequence shown here is derived from an EMBL/GenBank/DDBJ whole genome shotgun (WGS) entry which is preliminary data.</text>
</comment>
<keyword evidence="2" id="KW-0812">Transmembrane</keyword>
<feature type="compositionally biased region" description="Pro residues" evidence="1">
    <location>
        <begin position="250"/>
        <end position="261"/>
    </location>
</feature>
<feature type="transmembrane region" description="Helical" evidence="2">
    <location>
        <begin position="143"/>
        <end position="163"/>
    </location>
</feature>
<feature type="transmembrane region" description="Helical" evidence="2">
    <location>
        <begin position="369"/>
        <end position="387"/>
    </location>
</feature>
<feature type="transmembrane region" description="Helical" evidence="2">
    <location>
        <begin position="394"/>
        <end position="412"/>
    </location>
</feature>
<evidence type="ECO:0000313" key="6">
    <source>
        <dbReference type="Proteomes" id="UP000292686"/>
    </source>
</evidence>
<keyword evidence="2" id="KW-1133">Transmembrane helix</keyword>
<evidence type="ECO:0000259" key="3">
    <source>
        <dbReference type="Pfam" id="PF04024"/>
    </source>
</evidence>
<feature type="compositionally biased region" description="Low complexity" evidence="1">
    <location>
        <begin position="47"/>
        <end position="56"/>
    </location>
</feature>
<dbReference type="InterPro" id="IPR007168">
    <property type="entry name" value="Phageshock_PspC_N"/>
</dbReference>
<dbReference type="RefSeq" id="WP_129173689.1">
    <property type="nucleotide sequence ID" value="NZ_JACCBI010000001.1"/>
</dbReference>
<evidence type="ECO:0000256" key="1">
    <source>
        <dbReference type="SAM" id="MobiDB-lite"/>
    </source>
</evidence>